<dbReference type="RefSeq" id="WP_420240774.1">
    <property type="nucleotide sequence ID" value="NZ_BOPV01000001.1"/>
</dbReference>
<name>A0A8S8X609_9PROT</name>
<protein>
    <recommendedName>
        <fullName evidence="4">DUF2946 domain-containing protein</fullName>
    </recommendedName>
</protein>
<sequence>MRTARKFAKPALRPAALLAILAILLRAAIPGGFMLSSAKAGGMPDLVVCTSQGLMTIAHDADPASADSDSKQDTSCAFTATSAVTIAPTLVQIAAPTYAVMATVQRAVADQRPGRGLAAPPPPTTGPPSLI</sequence>
<evidence type="ECO:0000313" key="2">
    <source>
        <dbReference type="EMBL" id="GIL37873.1"/>
    </source>
</evidence>
<feature type="compositionally biased region" description="Pro residues" evidence="1">
    <location>
        <begin position="119"/>
        <end position="131"/>
    </location>
</feature>
<dbReference type="EMBL" id="BOPV01000001">
    <property type="protein sequence ID" value="GIL37873.1"/>
    <property type="molecule type" value="Genomic_DNA"/>
</dbReference>
<evidence type="ECO:0008006" key="4">
    <source>
        <dbReference type="Google" id="ProtNLM"/>
    </source>
</evidence>
<dbReference type="InterPro" id="IPR021333">
    <property type="entry name" value="DUF2946"/>
</dbReference>
<evidence type="ECO:0000313" key="3">
    <source>
        <dbReference type="Proteomes" id="UP000681075"/>
    </source>
</evidence>
<feature type="region of interest" description="Disordered" evidence="1">
    <location>
        <begin position="112"/>
        <end position="131"/>
    </location>
</feature>
<dbReference type="Proteomes" id="UP000681075">
    <property type="component" value="Unassembled WGS sequence"/>
</dbReference>
<keyword evidence="3" id="KW-1185">Reference proteome</keyword>
<dbReference type="AlphaFoldDB" id="A0A8S8X609"/>
<reference evidence="2" key="1">
    <citation type="submission" date="2021-02" db="EMBL/GenBank/DDBJ databases">
        <title>Genome sequence of Rhodospirillales sp. strain TMPK1 isolated from soil.</title>
        <authorList>
            <person name="Nakai R."/>
            <person name="Kusada H."/>
            <person name="Tamaki H."/>
        </authorList>
    </citation>
    <scope>NUCLEOTIDE SEQUENCE</scope>
    <source>
        <strain evidence="2">TMPK1</strain>
    </source>
</reference>
<dbReference type="Pfam" id="PF11162">
    <property type="entry name" value="DUF2946"/>
    <property type="match status" value="1"/>
</dbReference>
<evidence type="ECO:0000256" key="1">
    <source>
        <dbReference type="SAM" id="MobiDB-lite"/>
    </source>
</evidence>
<accession>A0A8S8X609</accession>
<proteinExistence type="predicted"/>
<gene>
    <name evidence="2" type="ORF">TMPK1_01100</name>
</gene>
<organism evidence="2 3">
    <name type="scientific">Roseiterribacter gracilis</name>
    <dbReference type="NCBI Taxonomy" id="2812848"/>
    <lineage>
        <taxon>Bacteria</taxon>
        <taxon>Pseudomonadati</taxon>
        <taxon>Pseudomonadota</taxon>
        <taxon>Alphaproteobacteria</taxon>
        <taxon>Rhodospirillales</taxon>
        <taxon>Roseiterribacteraceae</taxon>
        <taxon>Roseiterribacter</taxon>
    </lineage>
</organism>
<comment type="caution">
    <text evidence="2">The sequence shown here is derived from an EMBL/GenBank/DDBJ whole genome shotgun (WGS) entry which is preliminary data.</text>
</comment>